<name>A0ACD3R4Q8_LARCR</name>
<proteinExistence type="predicted"/>
<dbReference type="EMBL" id="CM011683">
    <property type="protein sequence ID" value="TMS14343.1"/>
    <property type="molecule type" value="Genomic_DNA"/>
</dbReference>
<comment type="caution">
    <text evidence="1">The sequence shown here is derived from an EMBL/GenBank/DDBJ whole genome shotgun (WGS) entry which is preliminary data.</text>
</comment>
<evidence type="ECO:0000313" key="1">
    <source>
        <dbReference type="EMBL" id="TMS14343.1"/>
    </source>
</evidence>
<organism evidence="1 2">
    <name type="scientific">Larimichthys crocea</name>
    <name type="common">Large yellow croaker</name>
    <name type="synonym">Pseudosciaena crocea</name>
    <dbReference type="NCBI Taxonomy" id="215358"/>
    <lineage>
        <taxon>Eukaryota</taxon>
        <taxon>Metazoa</taxon>
        <taxon>Chordata</taxon>
        <taxon>Craniata</taxon>
        <taxon>Vertebrata</taxon>
        <taxon>Euteleostomi</taxon>
        <taxon>Actinopterygii</taxon>
        <taxon>Neopterygii</taxon>
        <taxon>Teleostei</taxon>
        <taxon>Neoteleostei</taxon>
        <taxon>Acanthomorphata</taxon>
        <taxon>Eupercaria</taxon>
        <taxon>Sciaenidae</taxon>
        <taxon>Larimichthys</taxon>
    </lineage>
</organism>
<keyword evidence="2" id="KW-1185">Reference proteome</keyword>
<sequence>MKVYSLLLSIVLSCCSAESDSHDNPPADMTTVIPTEPNMDVANPMKLEMEDETLWKKEVLELLRELILVQREIAKGQVQMVQQLAVLETQGSQQILDLQNVARHQSLLVENHQALLLQTSRIATNMQEIAKNPAA</sequence>
<reference evidence="1" key="1">
    <citation type="submission" date="2018-11" db="EMBL/GenBank/DDBJ databases">
        <title>The sequence and de novo assembly of Larimichthys crocea genome using PacBio and Hi-C technologies.</title>
        <authorList>
            <person name="Xu P."/>
            <person name="Chen B."/>
            <person name="Zhou Z."/>
            <person name="Ke Q."/>
            <person name="Wu Y."/>
            <person name="Bai H."/>
            <person name="Pu F."/>
        </authorList>
    </citation>
    <scope>NUCLEOTIDE SEQUENCE</scope>
    <source>
        <tissue evidence="1">Muscle</tissue>
    </source>
</reference>
<protein>
    <submittedName>
        <fullName evidence="1">Uncharacterized protein</fullName>
    </submittedName>
</protein>
<gene>
    <name evidence="1" type="ORF">E3U43_022823</name>
</gene>
<evidence type="ECO:0000313" key="2">
    <source>
        <dbReference type="Proteomes" id="UP000793456"/>
    </source>
</evidence>
<accession>A0ACD3R4Q8</accession>
<dbReference type="Proteomes" id="UP000793456">
    <property type="component" value="Chromosome X"/>
</dbReference>